<reference evidence="1" key="1">
    <citation type="submission" date="2020-12" db="EMBL/GenBank/DDBJ databases">
        <title>The genome sequence of Inhella sp. 1Y17.</title>
        <authorList>
            <person name="Liu Y."/>
        </authorList>
    </citation>
    <scope>NUCLEOTIDE SEQUENCE</scope>
    <source>
        <strain evidence="1">1Y17</strain>
    </source>
</reference>
<keyword evidence="2" id="KW-1185">Reference proteome</keyword>
<name>A0A931NFU6_9BURK</name>
<dbReference type="EMBL" id="JAEDAK010000001">
    <property type="protein sequence ID" value="MBH9575449.1"/>
    <property type="molecule type" value="Genomic_DNA"/>
</dbReference>
<dbReference type="Proteomes" id="UP000613266">
    <property type="component" value="Unassembled WGS sequence"/>
</dbReference>
<comment type="caution">
    <text evidence="1">The sequence shown here is derived from an EMBL/GenBank/DDBJ whole genome shotgun (WGS) entry which is preliminary data.</text>
</comment>
<gene>
    <name evidence="1" type="ORF">I7X39_00895</name>
</gene>
<proteinExistence type="predicted"/>
<dbReference type="Pfam" id="PF11731">
    <property type="entry name" value="Cdd1"/>
    <property type="match status" value="1"/>
</dbReference>
<accession>A0A931NFU6</accession>
<protein>
    <submittedName>
        <fullName evidence="1">Helix-hairpin-helix domain-containing protein</fullName>
    </submittedName>
</protein>
<evidence type="ECO:0000313" key="1">
    <source>
        <dbReference type="EMBL" id="MBH9575449.1"/>
    </source>
</evidence>
<sequence length="96" mass="10920">MATKAASAAECERFEQIPNIGKAMAEDFRQLGFVHPRELAGQDPLAHYQRMCRLSGQRQDPCVLDTYMAAVEFMQGGPAKAWWAFTAERKRRFPDL</sequence>
<evidence type="ECO:0000313" key="2">
    <source>
        <dbReference type="Proteomes" id="UP000613266"/>
    </source>
</evidence>
<dbReference type="AlphaFoldDB" id="A0A931NFU6"/>
<dbReference type="InterPro" id="IPR021725">
    <property type="entry name" value="Cdd1"/>
</dbReference>
<dbReference type="RefSeq" id="WP_198109069.1">
    <property type="nucleotide sequence ID" value="NZ_JAEDAK010000001.1"/>
</dbReference>
<organism evidence="1 2">
    <name type="scientific">Inhella proteolytica</name>
    <dbReference type="NCBI Taxonomy" id="2795029"/>
    <lineage>
        <taxon>Bacteria</taxon>
        <taxon>Pseudomonadati</taxon>
        <taxon>Pseudomonadota</taxon>
        <taxon>Betaproteobacteria</taxon>
        <taxon>Burkholderiales</taxon>
        <taxon>Sphaerotilaceae</taxon>
        <taxon>Inhella</taxon>
    </lineage>
</organism>